<dbReference type="PANTHER" id="PTHR34782:SF1">
    <property type="entry name" value="PHOSPHORIBOSYLFORMYLGLYCINAMIDINE SYNTHASE"/>
    <property type="match status" value="1"/>
</dbReference>
<proteinExistence type="predicted"/>
<dbReference type="Gene3D" id="3.30.70.260">
    <property type="match status" value="1"/>
</dbReference>
<evidence type="ECO:0000256" key="1">
    <source>
        <dbReference type="SAM" id="MobiDB-lite"/>
    </source>
</evidence>
<dbReference type="InterPro" id="IPR007454">
    <property type="entry name" value="UPF0250_YbeD-like"/>
</dbReference>
<sequence length="196" mass="21445">MASTSAIRAASSAYLQHCLGHTLHTPQQNRALSGSVSWLPSCCRRKGHGVQRSGVRAVHGSDDKPEPPWKRLQNAASKENTGNASSTGKLGENSIPVLGGAAPDEEWRRLDAKVHEYPTPRFFTSIGTGDDDFARSMVTAVESIIGTLPEERVVQRYSEKGKYISVKIGPIMCTSSDQVVAIYQAMRADPRMRFFI</sequence>
<dbReference type="Proteomes" id="UP000054558">
    <property type="component" value="Unassembled WGS sequence"/>
</dbReference>
<gene>
    <name evidence="2" type="ORF">KFL_000480150</name>
</gene>
<dbReference type="OrthoDB" id="533321at2759"/>
<dbReference type="SUPFAM" id="SSF117991">
    <property type="entry name" value="YbeD/HP0495-like"/>
    <property type="match status" value="1"/>
</dbReference>
<dbReference type="InterPro" id="IPR027471">
    <property type="entry name" value="YbeD-like_sf"/>
</dbReference>
<evidence type="ECO:0000313" key="2">
    <source>
        <dbReference type="EMBL" id="GAQ80174.1"/>
    </source>
</evidence>
<feature type="region of interest" description="Disordered" evidence="1">
    <location>
        <begin position="46"/>
        <end position="98"/>
    </location>
</feature>
<dbReference type="OMA" id="NAMRRDN"/>
<feature type="compositionally biased region" description="Basic and acidic residues" evidence="1">
    <location>
        <begin position="59"/>
        <end position="69"/>
    </location>
</feature>
<dbReference type="Pfam" id="PF04359">
    <property type="entry name" value="DUF493"/>
    <property type="match status" value="1"/>
</dbReference>
<dbReference type="AlphaFoldDB" id="A0A1Y1HNF6"/>
<dbReference type="PANTHER" id="PTHR34782">
    <property type="entry name" value="PHOSPHORIBOSYLFORMYLGLYCINAMIDINE SYNTHASE"/>
    <property type="match status" value="1"/>
</dbReference>
<reference evidence="2 3" key="1">
    <citation type="journal article" date="2014" name="Nat. Commun.">
        <title>Klebsormidium flaccidum genome reveals primary factors for plant terrestrial adaptation.</title>
        <authorList>
            <person name="Hori K."/>
            <person name="Maruyama F."/>
            <person name="Fujisawa T."/>
            <person name="Togashi T."/>
            <person name="Yamamoto N."/>
            <person name="Seo M."/>
            <person name="Sato S."/>
            <person name="Yamada T."/>
            <person name="Mori H."/>
            <person name="Tajima N."/>
            <person name="Moriyama T."/>
            <person name="Ikeuchi M."/>
            <person name="Watanabe M."/>
            <person name="Wada H."/>
            <person name="Kobayashi K."/>
            <person name="Saito M."/>
            <person name="Masuda T."/>
            <person name="Sasaki-Sekimoto Y."/>
            <person name="Mashiguchi K."/>
            <person name="Awai K."/>
            <person name="Shimojima M."/>
            <person name="Masuda S."/>
            <person name="Iwai M."/>
            <person name="Nobusawa T."/>
            <person name="Narise T."/>
            <person name="Kondo S."/>
            <person name="Saito H."/>
            <person name="Sato R."/>
            <person name="Murakawa M."/>
            <person name="Ihara Y."/>
            <person name="Oshima-Yamada Y."/>
            <person name="Ohtaka K."/>
            <person name="Satoh M."/>
            <person name="Sonobe K."/>
            <person name="Ishii M."/>
            <person name="Ohtani R."/>
            <person name="Kanamori-Sato M."/>
            <person name="Honoki R."/>
            <person name="Miyazaki D."/>
            <person name="Mochizuki H."/>
            <person name="Umetsu J."/>
            <person name="Higashi K."/>
            <person name="Shibata D."/>
            <person name="Kamiya Y."/>
            <person name="Sato N."/>
            <person name="Nakamura Y."/>
            <person name="Tabata S."/>
            <person name="Ida S."/>
            <person name="Kurokawa K."/>
            <person name="Ohta H."/>
        </authorList>
    </citation>
    <scope>NUCLEOTIDE SEQUENCE [LARGE SCALE GENOMIC DNA]</scope>
    <source>
        <strain evidence="2 3">NIES-2285</strain>
    </source>
</reference>
<accession>A0A1Y1HNF6</accession>
<keyword evidence="3" id="KW-1185">Reference proteome</keyword>
<feature type="compositionally biased region" description="Polar residues" evidence="1">
    <location>
        <begin position="74"/>
        <end position="88"/>
    </location>
</feature>
<organism evidence="2 3">
    <name type="scientific">Klebsormidium nitens</name>
    <name type="common">Green alga</name>
    <name type="synonym">Ulothrix nitens</name>
    <dbReference type="NCBI Taxonomy" id="105231"/>
    <lineage>
        <taxon>Eukaryota</taxon>
        <taxon>Viridiplantae</taxon>
        <taxon>Streptophyta</taxon>
        <taxon>Klebsormidiophyceae</taxon>
        <taxon>Klebsormidiales</taxon>
        <taxon>Klebsormidiaceae</taxon>
        <taxon>Klebsormidium</taxon>
    </lineage>
</organism>
<name>A0A1Y1HNF6_KLENI</name>
<dbReference type="EMBL" id="DF236997">
    <property type="protein sequence ID" value="GAQ80174.1"/>
    <property type="molecule type" value="Genomic_DNA"/>
</dbReference>
<evidence type="ECO:0000313" key="3">
    <source>
        <dbReference type="Proteomes" id="UP000054558"/>
    </source>
</evidence>
<protein>
    <submittedName>
        <fullName evidence="2">Uncharacterized protein</fullName>
    </submittedName>
</protein>